<feature type="transmembrane region" description="Helical" evidence="2">
    <location>
        <begin position="206"/>
        <end position="234"/>
    </location>
</feature>
<dbReference type="AlphaFoldDB" id="A0AAW1GQY6"/>
<proteinExistence type="predicted"/>
<gene>
    <name evidence="3" type="ORF">RND81_14G243100</name>
</gene>
<evidence type="ECO:0000313" key="4">
    <source>
        <dbReference type="Proteomes" id="UP001443914"/>
    </source>
</evidence>
<dbReference type="Proteomes" id="UP001443914">
    <property type="component" value="Unassembled WGS sequence"/>
</dbReference>
<protein>
    <submittedName>
        <fullName evidence="3">Uncharacterized protein</fullName>
    </submittedName>
</protein>
<keyword evidence="2" id="KW-0812">Transmembrane</keyword>
<accession>A0AAW1GQY6</accession>
<dbReference type="EMBL" id="JBDFQZ010000014">
    <property type="protein sequence ID" value="KAK9667260.1"/>
    <property type="molecule type" value="Genomic_DNA"/>
</dbReference>
<evidence type="ECO:0000256" key="1">
    <source>
        <dbReference type="SAM" id="MobiDB-lite"/>
    </source>
</evidence>
<feature type="transmembrane region" description="Helical" evidence="2">
    <location>
        <begin position="117"/>
        <end position="136"/>
    </location>
</feature>
<evidence type="ECO:0000256" key="2">
    <source>
        <dbReference type="SAM" id="Phobius"/>
    </source>
</evidence>
<keyword evidence="2" id="KW-1133">Transmembrane helix</keyword>
<name>A0AAW1GQY6_SAPOF</name>
<evidence type="ECO:0000313" key="3">
    <source>
        <dbReference type="EMBL" id="KAK9667260.1"/>
    </source>
</evidence>
<keyword evidence="4" id="KW-1185">Reference proteome</keyword>
<organism evidence="3 4">
    <name type="scientific">Saponaria officinalis</name>
    <name type="common">Common soapwort</name>
    <name type="synonym">Lychnis saponaria</name>
    <dbReference type="NCBI Taxonomy" id="3572"/>
    <lineage>
        <taxon>Eukaryota</taxon>
        <taxon>Viridiplantae</taxon>
        <taxon>Streptophyta</taxon>
        <taxon>Embryophyta</taxon>
        <taxon>Tracheophyta</taxon>
        <taxon>Spermatophyta</taxon>
        <taxon>Magnoliopsida</taxon>
        <taxon>eudicotyledons</taxon>
        <taxon>Gunneridae</taxon>
        <taxon>Pentapetalae</taxon>
        <taxon>Caryophyllales</taxon>
        <taxon>Caryophyllaceae</taxon>
        <taxon>Caryophylleae</taxon>
        <taxon>Saponaria</taxon>
    </lineage>
</organism>
<keyword evidence="2" id="KW-0472">Membrane</keyword>
<feature type="region of interest" description="Disordered" evidence="1">
    <location>
        <begin position="139"/>
        <end position="166"/>
    </location>
</feature>
<sequence length="247" mass="27621">MVDVGTLIWWLIIILIRIVYFIILVCFAIKDSAFAVEHENNEAEHYNVAKLLFDIVLVAGTLWSWFNMEICFFTFLTGVTTIAILETGDDLEIYSGSFTAFRFWAGIIWLWSHKMPLLYVSIFALVIYVIAIIACGQRSSTEQGGTPKGTSSSGGGGDESDSSVGGGSRWSLRQIIAGLNLNIGGIQQIGNVKIIQYLRDSRTIRLWFRVLASLLFINLIVSLYICLISIPYLAMVSRQNHEPRQLG</sequence>
<feature type="transmembrane region" description="Helical" evidence="2">
    <location>
        <begin position="7"/>
        <end position="30"/>
    </location>
</feature>
<feature type="transmembrane region" description="Helical" evidence="2">
    <location>
        <begin position="91"/>
        <end position="111"/>
    </location>
</feature>
<feature type="transmembrane region" description="Helical" evidence="2">
    <location>
        <begin position="62"/>
        <end position="84"/>
    </location>
</feature>
<comment type="caution">
    <text evidence="3">The sequence shown here is derived from an EMBL/GenBank/DDBJ whole genome shotgun (WGS) entry which is preliminary data.</text>
</comment>
<reference evidence="3" key="1">
    <citation type="submission" date="2024-03" db="EMBL/GenBank/DDBJ databases">
        <title>WGS assembly of Saponaria officinalis var. Norfolk2.</title>
        <authorList>
            <person name="Jenkins J."/>
            <person name="Shu S."/>
            <person name="Grimwood J."/>
            <person name="Barry K."/>
            <person name="Goodstein D."/>
            <person name="Schmutz J."/>
            <person name="Leebens-Mack J."/>
            <person name="Osbourn A."/>
        </authorList>
    </citation>
    <scope>NUCLEOTIDE SEQUENCE [LARGE SCALE GENOMIC DNA]</scope>
    <source>
        <strain evidence="3">JIC</strain>
    </source>
</reference>